<protein>
    <submittedName>
        <fullName evidence="1">Uncharacterized protein</fullName>
    </submittedName>
</protein>
<evidence type="ECO:0000313" key="1">
    <source>
        <dbReference type="EMBL" id="EAA7254716.1"/>
    </source>
</evidence>
<gene>
    <name evidence="1" type="ORF">DSF98_18835</name>
</gene>
<accession>A0A3V2NXY2</accession>
<dbReference type="AlphaFoldDB" id="A0A3V2NXY2"/>
<dbReference type="Proteomes" id="UP000839682">
    <property type="component" value="Unassembled WGS sequence"/>
</dbReference>
<proteinExistence type="predicted"/>
<comment type="caution">
    <text evidence="1">The sequence shown here is derived from an EMBL/GenBank/DDBJ whole genome shotgun (WGS) entry which is preliminary data.</text>
</comment>
<name>A0A3V2NXY2_SALET</name>
<reference evidence="1" key="1">
    <citation type="submission" date="2018-07" db="EMBL/GenBank/DDBJ databases">
        <authorList>
            <person name="Ashton P.M."/>
            <person name="Dallman T."/>
            <person name="Nair S."/>
            <person name="De Pinna E."/>
            <person name="Peters T."/>
            <person name="Grant K."/>
        </authorList>
    </citation>
    <scope>NUCLEOTIDE SEQUENCE [LARGE SCALE GENOMIC DNA]</scope>
    <source>
        <strain evidence="1">440016</strain>
    </source>
</reference>
<organism evidence="1">
    <name type="scientific">Salmonella enterica I</name>
    <dbReference type="NCBI Taxonomy" id="59201"/>
    <lineage>
        <taxon>Bacteria</taxon>
        <taxon>Pseudomonadati</taxon>
        <taxon>Pseudomonadota</taxon>
        <taxon>Gammaproteobacteria</taxon>
        <taxon>Enterobacterales</taxon>
        <taxon>Enterobacteriaceae</taxon>
        <taxon>Salmonella</taxon>
    </lineage>
</organism>
<dbReference type="EMBL" id="AAACIV010000019">
    <property type="protein sequence ID" value="EAA7254716.1"/>
    <property type="molecule type" value="Genomic_DNA"/>
</dbReference>
<sequence length="142" mass="16834">MIKYCRQCGQELHYKEKFYFTNQICCQCRGLAPFDDDGTQSVGRERTPIERTLFERYPVWQLMIEKAERQWKAAHPQPQAGLITVTRCTTVSDERISEMLAQYDSFRPVRIEERELIALLQEVRDLRHKVATQAHNEQKRDS</sequence>